<dbReference type="InterPro" id="IPR035976">
    <property type="entry name" value="Sushi/SCR/CCP_sf"/>
</dbReference>
<dbReference type="PANTHER" id="PTHR21261:SF15">
    <property type="entry name" value="BEATEN PATH IIIA, ISOFORM D-RELATED"/>
    <property type="match status" value="1"/>
</dbReference>
<dbReference type="SUPFAM" id="SSF57535">
    <property type="entry name" value="Complement control module/SCR domain"/>
    <property type="match status" value="1"/>
</dbReference>
<dbReference type="Gene3D" id="2.60.40.10">
    <property type="entry name" value="Immunoglobulins"/>
    <property type="match status" value="1"/>
</dbReference>
<dbReference type="Gene3D" id="2.10.70.10">
    <property type="entry name" value="Complement Module, domain 1"/>
    <property type="match status" value="1"/>
</dbReference>
<dbReference type="EMBL" id="JAPWDV010000003">
    <property type="protein sequence ID" value="KAJ6217460.1"/>
    <property type="molecule type" value="Genomic_DNA"/>
</dbReference>
<dbReference type="SMART" id="SM00032">
    <property type="entry name" value="CCP"/>
    <property type="match status" value="1"/>
</dbReference>
<dbReference type="Pfam" id="PF00084">
    <property type="entry name" value="Sushi"/>
    <property type="match status" value="1"/>
</dbReference>
<dbReference type="InterPro" id="IPR000436">
    <property type="entry name" value="Sushi_SCR_CCP_dom"/>
</dbReference>
<reference evidence="3" key="1">
    <citation type="submission" date="2022-12" db="EMBL/GenBank/DDBJ databases">
        <title>Genome assemblies of Blomia tropicalis.</title>
        <authorList>
            <person name="Cui Y."/>
        </authorList>
    </citation>
    <scope>NUCLEOTIDE SEQUENCE</scope>
    <source>
        <tissue evidence="3">Adult mites</tissue>
    </source>
</reference>
<evidence type="ECO:0000313" key="3">
    <source>
        <dbReference type="EMBL" id="KAJ6217460.1"/>
    </source>
</evidence>
<dbReference type="Proteomes" id="UP001142055">
    <property type="component" value="Chromosome 3"/>
</dbReference>
<protein>
    <recommendedName>
        <fullName evidence="2">Ig-like domain-containing protein</fullName>
    </recommendedName>
</protein>
<keyword evidence="4" id="KW-1185">Reference proteome</keyword>
<comment type="caution">
    <text evidence="3">The sequence shown here is derived from an EMBL/GenBank/DDBJ whole genome shotgun (WGS) entry which is preliminary data.</text>
</comment>
<dbReference type="InterPro" id="IPR013783">
    <property type="entry name" value="Ig-like_fold"/>
</dbReference>
<sequence length="318" mass="35565">MYGCTLEPIEAVTVTEVHVVSIPSGRTDYVVAGESVQLSCHYILRPDERVIAVNWAKDGSEVYFSTPNRRPIALSLFRGHVDYNSADLLNTVTLFGITMSFAGQYACRVITEKSESENTAHMTVVVDACKDANWRTKTDMVNCVEEISFHCVGMFPKPSPACSIHNDATDQYFAGETFDLIERLPNGTYEIAMQRRYSAENFTEFAGQLSFHCDLLVLMTSWRLGIRYKLFGDAGCVNVPPEIANGSRVVSGERTCWNTPRESSRAIYSCDEPFQLLGPSVLVCRNGNWIPDTVHLMTQPVTDLQSLRLPNPYCAMRT</sequence>
<evidence type="ECO:0000313" key="4">
    <source>
        <dbReference type="Proteomes" id="UP001142055"/>
    </source>
</evidence>
<dbReference type="CDD" id="cd00033">
    <property type="entry name" value="CCP"/>
    <property type="match status" value="1"/>
</dbReference>
<dbReference type="OMA" id="PACSIHN"/>
<accession>A0A9Q0M4U9</accession>
<dbReference type="InterPro" id="IPR036179">
    <property type="entry name" value="Ig-like_dom_sf"/>
</dbReference>
<dbReference type="AlphaFoldDB" id="A0A9Q0M4U9"/>
<proteinExistence type="predicted"/>
<evidence type="ECO:0000259" key="2">
    <source>
        <dbReference type="PROSITE" id="PS50835"/>
    </source>
</evidence>
<dbReference type="PROSITE" id="PS50835">
    <property type="entry name" value="IG_LIKE"/>
    <property type="match status" value="1"/>
</dbReference>
<dbReference type="InterPro" id="IPR007110">
    <property type="entry name" value="Ig-like_dom"/>
</dbReference>
<organism evidence="3 4">
    <name type="scientific">Blomia tropicalis</name>
    <name type="common">Mite</name>
    <dbReference type="NCBI Taxonomy" id="40697"/>
    <lineage>
        <taxon>Eukaryota</taxon>
        <taxon>Metazoa</taxon>
        <taxon>Ecdysozoa</taxon>
        <taxon>Arthropoda</taxon>
        <taxon>Chelicerata</taxon>
        <taxon>Arachnida</taxon>
        <taxon>Acari</taxon>
        <taxon>Acariformes</taxon>
        <taxon>Sarcoptiformes</taxon>
        <taxon>Astigmata</taxon>
        <taxon>Glycyphagoidea</taxon>
        <taxon>Echimyopodidae</taxon>
        <taxon>Blomia</taxon>
    </lineage>
</organism>
<keyword evidence="1" id="KW-1015">Disulfide bond</keyword>
<dbReference type="SMART" id="SM00409">
    <property type="entry name" value="IG"/>
    <property type="match status" value="1"/>
</dbReference>
<dbReference type="InterPro" id="IPR003599">
    <property type="entry name" value="Ig_sub"/>
</dbReference>
<feature type="domain" description="Ig-like" evidence="2">
    <location>
        <begin position="8"/>
        <end position="123"/>
    </location>
</feature>
<dbReference type="SUPFAM" id="SSF48726">
    <property type="entry name" value="Immunoglobulin"/>
    <property type="match status" value="1"/>
</dbReference>
<name>A0A9Q0M4U9_BLOTA</name>
<gene>
    <name evidence="3" type="ORF">RDWZM_008617</name>
</gene>
<evidence type="ECO:0000256" key="1">
    <source>
        <dbReference type="ARBA" id="ARBA00023157"/>
    </source>
</evidence>
<dbReference type="PANTHER" id="PTHR21261">
    <property type="entry name" value="BEAT PROTEIN"/>
    <property type="match status" value="1"/>
</dbReference>